<dbReference type="InterPro" id="IPR029061">
    <property type="entry name" value="THDP-binding"/>
</dbReference>
<accession>A0A9P8CE62</accession>
<organism evidence="3 4">
    <name type="scientific">Calycina marina</name>
    <dbReference type="NCBI Taxonomy" id="1763456"/>
    <lineage>
        <taxon>Eukaryota</taxon>
        <taxon>Fungi</taxon>
        <taxon>Dikarya</taxon>
        <taxon>Ascomycota</taxon>
        <taxon>Pezizomycotina</taxon>
        <taxon>Leotiomycetes</taxon>
        <taxon>Helotiales</taxon>
        <taxon>Pezizellaceae</taxon>
        <taxon>Calycina</taxon>
    </lineage>
</organism>
<dbReference type="GO" id="GO:0050660">
    <property type="term" value="F:flavin adenine dinucleotide binding"/>
    <property type="evidence" value="ECO:0007669"/>
    <property type="project" value="TreeGrafter"/>
</dbReference>
<name>A0A9P8CE62_9HELO</name>
<dbReference type="Gene3D" id="3.40.50.1220">
    <property type="entry name" value="TPP-binding domain"/>
    <property type="match status" value="1"/>
</dbReference>
<dbReference type="PANTHER" id="PTHR18968:SF164">
    <property type="entry name" value="PYRUVATE DECARBOXYLASE"/>
    <property type="match status" value="1"/>
</dbReference>
<protein>
    <submittedName>
        <fullName evidence="3">Acetolactate synthase</fullName>
    </submittedName>
</protein>
<dbReference type="SUPFAM" id="SSF52518">
    <property type="entry name" value="Thiamin diphosphate-binding fold (THDP-binding)"/>
    <property type="match status" value="2"/>
</dbReference>
<dbReference type="AlphaFoldDB" id="A0A9P8CE62"/>
<dbReference type="GO" id="GO:0003984">
    <property type="term" value="F:acetolactate synthase activity"/>
    <property type="evidence" value="ECO:0007669"/>
    <property type="project" value="TreeGrafter"/>
</dbReference>
<dbReference type="GO" id="GO:0005739">
    <property type="term" value="C:mitochondrion"/>
    <property type="evidence" value="ECO:0007669"/>
    <property type="project" value="TreeGrafter"/>
</dbReference>
<dbReference type="InterPro" id="IPR012001">
    <property type="entry name" value="Thiamin_PyroP_enz_TPP-bd_dom"/>
</dbReference>
<dbReference type="GO" id="GO:0009099">
    <property type="term" value="P:L-valine biosynthetic process"/>
    <property type="evidence" value="ECO:0007669"/>
    <property type="project" value="TreeGrafter"/>
</dbReference>
<dbReference type="OrthoDB" id="2867507at2759"/>
<dbReference type="CDD" id="cd07035">
    <property type="entry name" value="TPP_PYR_POX_like"/>
    <property type="match status" value="1"/>
</dbReference>
<dbReference type="InterPro" id="IPR029035">
    <property type="entry name" value="DHS-like_NAD/FAD-binding_dom"/>
</dbReference>
<dbReference type="Proteomes" id="UP000887226">
    <property type="component" value="Unassembled WGS sequence"/>
</dbReference>
<evidence type="ECO:0000256" key="1">
    <source>
        <dbReference type="ARBA" id="ARBA00007812"/>
    </source>
</evidence>
<dbReference type="SUPFAM" id="SSF52467">
    <property type="entry name" value="DHS-like NAD/FAD-binding domain"/>
    <property type="match status" value="1"/>
</dbReference>
<dbReference type="GO" id="GO:0005948">
    <property type="term" value="C:acetolactate synthase complex"/>
    <property type="evidence" value="ECO:0007669"/>
    <property type="project" value="TreeGrafter"/>
</dbReference>
<keyword evidence="4" id="KW-1185">Reference proteome</keyword>
<dbReference type="Gene3D" id="3.40.50.970">
    <property type="match status" value="2"/>
</dbReference>
<dbReference type="PANTHER" id="PTHR18968">
    <property type="entry name" value="THIAMINE PYROPHOSPHATE ENZYMES"/>
    <property type="match status" value="1"/>
</dbReference>
<gene>
    <name evidence="3" type="ORF">BJ878DRAFT_583270</name>
</gene>
<dbReference type="EMBL" id="MU253986">
    <property type="protein sequence ID" value="KAG9243345.1"/>
    <property type="molecule type" value="Genomic_DNA"/>
</dbReference>
<comment type="caution">
    <text evidence="3">The sequence shown here is derived from an EMBL/GenBank/DDBJ whole genome shotgun (WGS) entry which is preliminary data.</text>
</comment>
<comment type="similarity">
    <text evidence="1">Belongs to the TPP enzyme family.</text>
</comment>
<evidence type="ECO:0000313" key="3">
    <source>
        <dbReference type="EMBL" id="KAG9243345.1"/>
    </source>
</evidence>
<evidence type="ECO:0000259" key="2">
    <source>
        <dbReference type="Pfam" id="PF02776"/>
    </source>
</evidence>
<feature type="domain" description="Thiamine pyrophosphate enzyme N-terminal TPP-binding" evidence="2">
    <location>
        <begin position="17"/>
        <end position="93"/>
    </location>
</feature>
<dbReference type="InterPro" id="IPR045229">
    <property type="entry name" value="TPP_enz"/>
</dbReference>
<proteinExistence type="inferred from homology"/>
<dbReference type="GO" id="GO:0030976">
    <property type="term" value="F:thiamine pyrophosphate binding"/>
    <property type="evidence" value="ECO:0007669"/>
    <property type="project" value="InterPro"/>
</dbReference>
<reference evidence="3" key="1">
    <citation type="journal article" date="2021" name="IMA Fungus">
        <title>Genomic characterization of three marine fungi, including Emericellopsis atlantica sp. nov. with signatures of a generalist lifestyle and marine biomass degradation.</title>
        <authorList>
            <person name="Hagestad O.C."/>
            <person name="Hou L."/>
            <person name="Andersen J.H."/>
            <person name="Hansen E.H."/>
            <person name="Altermark B."/>
            <person name="Li C."/>
            <person name="Kuhnert E."/>
            <person name="Cox R.J."/>
            <person name="Crous P.W."/>
            <person name="Spatafora J.W."/>
            <person name="Lail K."/>
            <person name="Amirebrahimi M."/>
            <person name="Lipzen A."/>
            <person name="Pangilinan J."/>
            <person name="Andreopoulos W."/>
            <person name="Hayes R.D."/>
            <person name="Ng V."/>
            <person name="Grigoriev I.V."/>
            <person name="Jackson S.A."/>
            <person name="Sutton T.D.S."/>
            <person name="Dobson A.D.W."/>
            <person name="Rama T."/>
        </authorList>
    </citation>
    <scope>NUCLEOTIDE SEQUENCE</scope>
    <source>
        <strain evidence="3">TRa3180A</strain>
    </source>
</reference>
<sequence>MEVIVKGQQTRPEMFPHIISCPNEMVALFMEDGFTRYSGKPQAVIVHVDVGTQGLEAAVHNASIGRAPVLIFAGISLLTMEGEMRGSRTENVHWMQYIPDQKLILCQYCRHTTELKTEGESPVVLATLPDGAAKQVITVLKTTIESLVITGYSELANLMLPLNVLDNGGSDMCFPADHSPWLGMRFAIEDRIEKADATLVLHCDVPWIPTQCKPSKTTTVVHIDVDTLNPTMPKFYLPAIARWNAGSVTAVIQVIKTLREDEERGSLRGIHGVPKIRTCGPAGDIRNLVPADTIFAIEAVTNTHYVEDTIQIVLPGSWVSCGGAGLSWSGGTALFIKLVSELTSGTGMCKFVVQIVEDGTFIFSVPGAVYWISQHYKIPILTILLNNNDQSIASCPPKPIISKIDGRMECSAKVDVVCLSDGLGSKATNEELNISFTHITDYGGTAKASNSGALFTKKVDDVGKLE</sequence>
<dbReference type="GO" id="GO:0009097">
    <property type="term" value="P:isoleucine biosynthetic process"/>
    <property type="evidence" value="ECO:0007669"/>
    <property type="project" value="TreeGrafter"/>
</dbReference>
<evidence type="ECO:0000313" key="4">
    <source>
        <dbReference type="Proteomes" id="UP000887226"/>
    </source>
</evidence>
<dbReference type="Pfam" id="PF02776">
    <property type="entry name" value="TPP_enzyme_N"/>
    <property type="match status" value="1"/>
</dbReference>